<sequence length="430" mass="49324">MEEENNMAKNKLPEFTKIFHKDKAVLVDPKNRVCLKVSRRIAQHLDKPEVQEKLYPIWREQLELHKIIEAQREKINTAYLMVTRQCNMDCKFCAMNANQGMGLGQELKISDIKEKVVPFFREVHPHKLIVSGGEPLLKGNISEIIKTLHRGLSCPITLQSNGLLIDKDIIEGLRGNIAEIDLSTRHMLENPAGESALRDHITLCQKAGMQVVLSFIYEKTNRRELYRVIDIAAEYDTGLLINSVAPVGRAKENSAILSELDKMEMNLDIAKYTYDRGYQEKAISNLEGRPVRVRDSCGAYGKILAVFPEGNIYMCQCLEKETYCLGNLLEAAPDHIRKKLSAKLHEKEIRESFCVEEKVPCNECEYRYLCGGRCLLSDGAEAPECFFTKKMIDYQLFYMGQPGDKRETLKRYIRYFEGIKKEYLIKRGLA</sequence>
<dbReference type="AlphaFoldDB" id="A0A3R8L5U7"/>
<dbReference type="GO" id="GO:0046872">
    <property type="term" value="F:metal ion binding"/>
    <property type="evidence" value="ECO:0007669"/>
    <property type="project" value="UniProtKB-KW"/>
</dbReference>
<comment type="caution">
    <text evidence="6">The sequence shown here is derived from an EMBL/GenBank/DDBJ whole genome shotgun (WGS) entry which is preliminary data.</text>
</comment>
<proteinExistence type="predicted"/>
<reference evidence="6" key="1">
    <citation type="submission" date="2018-10" db="EMBL/GenBank/DDBJ databases">
        <title>Schaedlerella arabinophila gen. nov. sp. nov., isolated from the mouse intestinal tract and comparative analysis with the genome of the closely related altered Schaedler flora strain ASF502.</title>
        <authorList>
            <person name="Miyake S."/>
            <person name="Soh M."/>
            <person name="Seedorf H."/>
        </authorList>
    </citation>
    <scope>NUCLEOTIDE SEQUENCE [LARGE SCALE GENOMIC DNA]</scope>
    <source>
        <strain evidence="6">DSM 106076</strain>
    </source>
</reference>
<dbReference type="PROSITE" id="PS51918">
    <property type="entry name" value="RADICAL_SAM"/>
    <property type="match status" value="1"/>
</dbReference>
<dbReference type="InterPro" id="IPR058240">
    <property type="entry name" value="rSAM_sf"/>
</dbReference>
<keyword evidence="7" id="KW-1185">Reference proteome</keyword>
<dbReference type="PANTHER" id="PTHR11228:SF7">
    <property type="entry name" value="PQQA PEPTIDE CYCLASE"/>
    <property type="match status" value="1"/>
</dbReference>
<keyword evidence="2" id="KW-0479">Metal-binding</keyword>
<evidence type="ECO:0000256" key="3">
    <source>
        <dbReference type="ARBA" id="ARBA00023004"/>
    </source>
</evidence>
<evidence type="ECO:0000259" key="5">
    <source>
        <dbReference type="PROSITE" id="PS51918"/>
    </source>
</evidence>
<dbReference type="Pfam" id="PF04055">
    <property type="entry name" value="Radical_SAM"/>
    <property type="match status" value="1"/>
</dbReference>
<dbReference type="GO" id="GO:0051536">
    <property type="term" value="F:iron-sulfur cluster binding"/>
    <property type="evidence" value="ECO:0007669"/>
    <property type="project" value="UniProtKB-KW"/>
</dbReference>
<dbReference type="InterPro" id="IPR050377">
    <property type="entry name" value="Radical_SAM_PqqE_MftC-like"/>
</dbReference>
<dbReference type="PANTHER" id="PTHR11228">
    <property type="entry name" value="RADICAL SAM DOMAIN PROTEIN"/>
    <property type="match status" value="1"/>
</dbReference>
<dbReference type="NCBIfam" id="TIGR04085">
    <property type="entry name" value="rSAM_more_4Fe4S"/>
    <property type="match status" value="1"/>
</dbReference>
<dbReference type="SFLD" id="SFLDS00029">
    <property type="entry name" value="Radical_SAM"/>
    <property type="match status" value="1"/>
</dbReference>
<dbReference type="SUPFAM" id="SSF102114">
    <property type="entry name" value="Radical SAM enzymes"/>
    <property type="match status" value="1"/>
</dbReference>
<keyword evidence="1" id="KW-0949">S-adenosyl-L-methionine</keyword>
<protein>
    <submittedName>
        <fullName evidence="6">Radical SAM protein</fullName>
    </submittedName>
</protein>
<organism evidence="6 7">
    <name type="scientific">Schaedlerella arabinosiphila</name>
    <dbReference type="NCBI Taxonomy" id="2044587"/>
    <lineage>
        <taxon>Bacteria</taxon>
        <taxon>Bacillati</taxon>
        <taxon>Bacillota</taxon>
        <taxon>Clostridia</taxon>
        <taxon>Lachnospirales</taxon>
        <taxon>Lachnospiraceae</taxon>
        <taxon>Schaedlerella</taxon>
    </lineage>
</organism>
<dbReference type="InterPro" id="IPR007197">
    <property type="entry name" value="rSAM"/>
</dbReference>
<evidence type="ECO:0000313" key="7">
    <source>
        <dbReference type="Proteomes" id="UP000274920"/>
    </source>
</evidence>
<dbReference type="InterPro" id="IPR013785">
    <property type="entry name" value="Aldolase_TIM"/>
</dbReference>
<feature type="domain" description="Radical SAM core" evidence="5">
    <location>
        <begin position="72"/>
        <end position="276"/>
    </location>
</feature>
<dbReference type="EMBL" id="RHJS01000001">
    <property type="protein sequence ID" value="RRK36916.1"/>
    <property type="molecule type" value="Genomic_DNA"/>
</dbReference>
<dbReference type="InterPro" id="IPR023885">
    <property type="entry name" value="4Fe4S-binding_SPASM_dom"/>
</dbReference>
<evidence type="ECO:0000313" key="6">
    <source>
        <dbReference type="EMBL" id="RRK36916.1"/>
    </source>
</evidence>
<keyword evidence="3" id="KW-0408">Iron</keyword>
<evidence type="ECO:0000256" key="1">
    <source>
        <dbReference type="ARBA" id="ARBA00022691"/>
    </source>
</evidence>
<dbReference type="CDD" id="cd01335">
    <property type="entry name" value="Radical_SAM"/>
    <property type="match status" value="1"/>
</dbReference>
<gene>
    <name evidence="6" type="ORF">EBB54_00165</name>
</gene>
<name>A0A3R8L5U7_9FIRM</name>
<evidence type="ECO:0000256" key="4">
    <source>
        <dbReference type="ARBA" id="ARBA00023014"/>
    </source>
</evidence>
<evidence type="ECO:0000256" key="2">
    <source>
        <dbReference type="ARBA" id="ARBA00022723"/>
    </source>
</evidence>
<accession>A0A3R8L5U7</accession>
<dbReference type="Gene3D" id="3.20.20.70">
    <property type="entry name" value="Aldolase class I"/>
    <property type="match status" value="1"/>
</dbReference>
<keyword evidence="4" id="KW-0411">Iron-sulfur</keyword>
<dbReference type="Proteomes" id="UP000274920">
    <property type="component" value="Unassembled WGS sequence"/>
</dbReference>
<dbReference type="GO" id="GO:0003824">
    <property type="term" value="F:catalytic activity"/>
    <property type="evidence" value="ECO:0007669"/>
    <property type="project" value="InterPro"/>
</dbReference>
<dbReference type="SFLD" id="SFLDG01067">
    <property type="entry name" value="SPASM/twitch_domain_containing"/>
    <property type="match status" value="1"/>
</dbReference>